<feature type="non-terminal residue" evidence="1">
    <location>
        <position position="53"/>
    </location>
</feature>
<dbReference type="AlphaFoldDB" id="J9FV83"/>
<comment type="caution">
    <text evidence="1">The sequence shown here is derived from an EMBL/GenBank/DDBJ whole genome shotgun (WGS) entry which is preliminary data.</text>
</comment>
<gene>
    <name evidence="1" type="ORF">EVA_20619</name>
</gene>
<sequence length="53" mass="5829">MKPFWKILCILLGAALLLAAIGAVWLFVIGEPVDGNTVICNVEELENQINIYV</sequence>
<accession>J9FV83</accession>
<protein>
    <submittedName>
        <fullName evidence="1">Membrane or secreted protein</fullName>
    </submittedName>
</protein>
<evidence type="ECO:0000313" key="1">
    <source>
        <dbReference type="EMBL" id="EJW91274.1"/>
    </source>
</evidence>
<name>J9FV83_9ZZZZ</name>
<proteinExistence type="predicted"/>
<reference evidence="1" key="1">
    <citation type="journal article" date="2012" name="PLoS ONE">
        <title>Gene sets for utilization of primary and secondary nutrition supplies in the distal gut of endangered iberian lynx.</title>
        <authorList>
            <person name="Alcaide M."/>
            <person name="Messina E."/>
            <person name="Richter M."/>
            <person name="Bargiela R."/>
            <person name="Peplies J."/>
            <person name="Huws S.A."/>
            <person name="Newbold C.J."/>
            <person name="Golyshin P.N."/>
            <person name="Simon M.A."/>
            <person name="Lopez G."/>
            <person name="Yakimov M.M."/>
            <person name="Ferrer M."/>
        </authorList>
    </citation>
    <scope>NUCLEOTIDE SEQUENCE</scope>
</reference>
<dbReference type="EMBL" id="AMCI01008285">
    <property type="protein sequence ID" value="EJW91274.1"/>
    <property type="molecule type" value="Genomic_DNA"/>
</dbReference>
<organism evidence="1">
    <name type="scientific">gut metagenome</name>
    <dbReference type="NCBI Taxonomy" id="749906"/>
    <lineage>
        <taxon>unclassified sequences</taxon>
        <taxon>metagenomes</taxon>
        <taxon>organismal metagenomes</taxon>
    </lineage>
</organism>